<dbReference type="Proteomes" id="UP000185669">
    <property type="component" value="Unassembled WGS sequence"/>
</dbReference>
<evidence type="ECO:0000313" key="9">
    <source>
        <dbReference type="Proteomes" id="UP000185669"/>
    </source>
</evidence>
<name>A0A1N6Q5H6_9FIRM</name>
<dbReference type="Pfam" id="PF08334">
    <property type="entry name" value="T2SSG"/>
    <property type="match status" value="1"/>
</dbReference>
<proteinExistence type="predicted"/>
<dbReference type="GO" id="GO:0016020">
    <property type="term" value="C:membrane"/>
    <property type="evidence" value="ECO:0007669"/>
    <property type="project" value="UniProtKB-SubCell"/>
</dbReference>
<dbReference type="OrthoDB" id="2111889at2"/>
<feature type="transmembrane region" description="Helical" evidence="6">
    <location>
        <begin position="21"/>
        <end position="42"/>
    </location>
</feature>
<keyword evidence="4 6" id="KW-1133">Transmembrane helix</keyword>
<dbReference type="InterPro" id="IPR012902">
    <property type="entry name" value="N_methyl_site"/>
</dbReference>
<keyword evidence="5 6" id="KW-0472">Membrane</keyword>
<dbReference type="InterPro" id="IPR000983">
    <property type="entry name" value="Bac_GSPG_pilin"/>
</dbReference>
<evidence type="ECO:0000256" key="6">
    <source>
        <dbReference type="SAM" id="Phobius"/>
    </source>
</evidence>
<feature type="domain" description="Type II secretion system protein GspG C-terminal" evidence="7">
    <location>
        <begin position="45"/>
        <end position="79"/>
    </location>
</feature>
<evidence type="ECO:0000256" key="1">
    <source>
        <dbReference type="ARBA" id="ARBA00004167"/>
    </source>
</evidence>
<dbReference type="EMBL" id="FTNC01000001">
    <property type="protein sequence ID" value="SIQ11848.1"/>
    <property type="molecule type" value="Genomic_DNA"/>
</dbReference>
<evidence type="ECO:0000256" key="4">
    <source>
        <dbReference type="ARBA" id="ARBA00022989"/>
    </source>
</evidence>
<dbReference type="STRING" id="56779.SAMN05421834_101332"/>
<organism evidence="8 9">
    <name type="scientific">Halanaerobium kushneri</name>
    <dbReference type="NCBI Taxonomy" id="56779"/>
    <lineage>
        <taxon>Bacteria</taxon>
        <taxon>Bacillati</taxon>
        <taxon>Bacillota</taxon>
        <taxon>Clostridia</taxon>
        <taxon>Halanaerobiales</taxon>
        <taxon>Halanaerobiaceae</taxon>
        <taxon>Halanaerobium</taxon>
    </lineage>
</organism>
<dbReference type="PROSITE" id="PS00409">
    <property type="entry name" value="PROKAR_NTER_METHYL"/>
    <property type="match status" value="1"/>
</dbReference>
<dbReference type="RefSeq" id="WP_076543617.1">
    <property type="nucleotide sequence ID" value="NZ_FTNC01000001.1"/>
</dbReference>
<dbReference type="InterPro" id="IPR013545">
    <property type="entry name" value="T2SS_protein-GspG_C"/>
</dbReference>
<evidence type="ECO:0000256" key="5">
    <source>
        <dbReference type="ARBA" id="ARBA00023136"/>
    </source>
</evidence>
<dbReference type="Gene3D" id="3.30.700.10">
    <property type="entry name" value="Glycoprotein, Type 4 Pilin"/>
    <property type="match status" value="1"/>
</dbReference>
<dbReference type="PRINTS" id="PR00813">
    <property type="entry name" value="BCTERIALGSPG"/>
</dbReference>
<keyword evidence="9" id="KW-1185">Reference proteome</keyword>
<dbReference type="InterPro" id="IPR045584">
    <property type="entry name" value="Pilin-like"/>
</dbReference>
<evidence type="ECO:0000256" key="3">
    <source>
        <dbReference type="ARBA" id="ARBA00022692"/>
    </source>
</evidence>
<dbReference type="AlphaFoldDB" id="A0A1N6Q5H6"/>
<keyword evidence="2" id="KW-0488">Methylation</keyword>
<keyword evidence="3 6" id="KW-0812">Transmembrane</keyword>
<gene>
    <name evidence="8" type="ORF">SAMN05421834_101332</name>
</gene>
<dbReference type="PANTHER" id="PTHR30093:SF44">
    <property type="entry name" value="TYPE II SECRETION SYSTEM CORE PROTEIN G"/>
    <property type="match status" value="1"/>
</dbReference>
<comment type="subcellular location">
    <subcellularLocation>
        <location evidence="1">Membrane</location>
        <topology evidence="1">Single-pass membrane protein</topology>
    </subcellularLocation>
</comment>
<evidence type="ECO:0000259" key="7">
    <source>
        <dbReference type="Pfam" id="PF08334"/>
    </source>
</evidence>
<sequence>MIIESNLINRNLTKNEEGFTLIELLIVIVVLGILMSMAVPALSGVKNKADTAVAKADLHNIMQSLEMYYLDHGEYPGQSTKSDISSISSDLTELNIKNSETDYSYQSDSDTGAEKYIIIYQAAADEFYYISTAESSLTGPEATEPTL</sequence>
<dbReference type="SUPFAM" id="SSF54523">
    <property type="entry name" value="Pili subunits"/>
    <property type="match status" value="1"/>
</dbReference>
<dbReference type="Pfam" id="PF07963">
    <property type="entry name" value="N_methyl"/>
    <property type="match status" value="1"/>
</dbReference>
<dbReference type="GO" id="GO:0015627">
    <property type="term" value="C:type II protein secretion system complex"/>
    <property type="evidence" value="ECO:0007669"/>
    <property type="project" value="InterPro"/>
</dbReference>
<evidence type="ECO:0000313" key="8">
    <source>
        <dbReference type="EMBL" id="SIQ11848.1"/>
    </source>
</evidence>
<reference evidence="9" key="1">
    <citation type="submission" date="2017-01" db="EMBL/GenBank/DDBJ databases">
        <authorList>
            <person name="Varghese N."/>
            <person name="Submissions S."/>
        </authorList>
    </citation>
    <scope>NUCLEOTIDE SEQUENCE [LARGE SCALE GENOMIC DNA]</scope>
    <source>
        <strain evidence="9">ATCC 700103</strain>
    </source>
</reference>
<accession>A0A1N6Q5H6</accession>
<dbReference type="NCBIfam" id="TIGR02532">
    <property type="entry name" value="IV_pilin_GFxxxE"/>
    <property type="match status" value="1"/>
</dbReference>
<dbReference type="PANTHER" id="PTHR30093">
    <property type="entry name" value="GENERAL SECRETION PATHWAY PROTEIN G"/>
    <property type="match status" value="1"/>
</dbReference>
<dbReference type="GO" id="GO:0015628">
    <property type="term" value="P:protein secretion by the type II secretion system"/>
    <property type="evidence" value="ECO:0007669"/>
    <property type="project" value="InterPro"/>
</dbReference>
<protein>
    <submittedName>
        <fullName evidence="8">General secretion pathway protein G</fullName>
    </submittedName>
</protein>
<evidence type="ECO:0000256" key="2">
    <source>
        <dbReference type="ARBA" id="ARBA00022481"/>
    </source>
</evidence>